<evidence type="ECO:0000259" key="1">
    <source>
        <dbReference type="PROSITE" id="PS51746"/>
    </source>
</evidence>
<dbReference type="PANTHER" id="PTHR47992">
    <property type="entry name" value="PROTEIN PHOSPHATASE"/>
    <property type="match status" value="1"/>
</dbReference>
<dbReference type="PROSITE" id="PS51746">
    <property type="entry name" value="PPM_2"/>
    <property type="match status" value="1"/>
</dbReference>
<reference evidence="2 3" key="1">
    <citation type="submission" date="2017-05" db="EMBL/GenBank/DDBJ databases">
        <title>Comparative genomic and metabolic analysis of manganese-oxidizing mechanisms in Celeribater manganoxidans DY25T: its adaption to the environment of polymetallic nodule.</title>
        <authorList>
            <person name="Wang X."/>
        </authorList>
    </citation>
    <scope>NUCLEOTIDE SEQUENCE [LARGE SCALE GENOMIC DNA]</scope>
    <source>
        <strain evidence="2 3">DY25</strain>
    </source>
</reference>
<dbReference type="EMBL" id="CP021404">
    <property type="protein sequence ID" value="ATI41327.1"/>
    <property type="molecule type" value="Genomic_DNA"/>
</dbReference>
<evidence type="ECO:0000313" key="3">
    <source>
        <dbReference type="Proteomes" id="UP000219050"/>
    </source>
</evidence>
<organism evidence="2 3">
    <name type="scientific">Pacificitalea manganoxidans</name>
    <dbReference type="NCBI Taxonomy" id="1411902"/>
    <lineage>
        <taxon>Bacteria</taxon>
        <taxon>Pseudomonadati</taxon>
        <taxon>Pseudomonadota</taxon>
        <taxon>Alphaproteobacteria</taxon>
        <taxon>Rhodobacterales</taxon>
        <taxon>Paracoccaceae</taxon>
        <taxon>Pacificitalea</taxon>
    </lineage>
</organism>
<dbReference type="InterPro" id="IPR015655">
    <property type="entry name" value="PP2C"/>
</dbReference>
<dbReference type="InterPro" id="IPR036457">
    <property type="entry name" value="PPM-type-like_dom_sf"/>
</dbReference>
<dbReference type="OrthoDB" id="9801841at2"/>
<evidence type="ECO:0000313" key="2">
    <source>
        <dbReference type="EMBL" id="ATI41327.1"/>
    </source>
</evidence>
<dbReference type="InterPro" id="IPR001932">
    <property type="entry name" value="PPM-type_phosphatase-like_dom"/>
</dbReference>
<accession>A0A291LXG1</accession>
<dbReference type="CDD" id="cd00143">
    <property type="entry name" value="PP2Cc"/>
    <property type="match status" value="1"/>
</dbReference>
<proteinExistence type="predicted"/>
<dbReference type="GO" id="GO:0004722">
    <property type="term" value="F:protein serine/threonine phosphatase activity"/>
    <property type="evidence" value="ECO:0007669"/>
    <property type="project" value="InterPro"/>
</dbReference>
<name>A0A291LXG1_9RHOB</name>
<dbReference type="AlphaFoldDB" id="A0A291LXG1"/>
<dbReference type="SMART" id="SM00332">
    <property type="entry name" value="PP2Cc"/>
    <property type="match status" value="1"/>
</dbReference>
<sequence length="259" mass="28324">MMGQTFRFETGAVSHTGVVRDHNEDSCLSEPDAGLWVVADGMGGHHGGEYASGLIVEHLGSIGLPSSAPDLQARFVERVARANEQIHTHGAQVGATIGSTVVALLAFEQHYACVWSGDSRVYMIRDGQLTQLSRDHTEANELLDRGAITQEEADNWPRKNVITRAIGVSAEINLDHRYGTLRNRDTFVLCSDGLTAHVEDAEILEIARKHQPQRACDQLLDLTLERGATDNTTVMIVRAFDKTEVGPITNIFELPEKGA</sequence>
<gene>
    <name evidence="2" type="ORF">CBW24_04445</name>
</gene>
<protein>
    <submittedName>
        <fullName evidence="2">Serine/threonine protein phosphatase</fullName>
    </submittedName>
</protein>
<dbReference type="Gene3D" id="3.60.40.10">
    <property type="entry name" value="PPM-type phosphatase domain"/>
    <property type="match status" value="1"/>
</dbReference>
<dbReference type="Proteomes" id="UP000219050">
    <property type="component" value="Chromosome"/>
</dbReference>
<feature type="domain" description="PPM-type phosphatase" evidence="1">
    <location>
        <begin position="9"/>
        <end position="239"/>
    </location>
</feature>
<keyword evidence="3" id="KW-1185">Reference proteome</keyword>
<dbReference type="KEGG" id="cmag:CBW24_04445"/>
<dbReference type="Pfam" id="PF13672">
    <property type="entry name" value="PP2C_2"/>
    <property type="match status" value="1"/>
</dbReference>
<dbReference type="SMART" id="SM00331">
    <property type="entry name" value="PP2C_SIG"/>
    <property type="match status" value="1"/>
</dbReference>
<dbReference type="SUPFAM" id="SSF81606">
    <property type="entry name" value="PP2C-like"/>
    <property type="match status" value="1"/>
</dbReference>